<organism evidence="2 3">
    <name type="scientific">Clunio marinus</name>
    <dbReference type="NCBI Taxonomy" id="568069"/>
    <lineage>
        <taxon>Eukaryota</taxon>
        <taxon>Metazoa</taxon>
        <taxon>Ecdysozoa</taxon>
        <taxon>Arthropoda</taxon>
        <taxon>Hexapoda</taxon>
        <taxon>Insecta</taxon>
        <taxon>Pterygota</taxon>
        <taxon>Neoptera</taxon>
        <taxon>Endopterygota</taxon>
        <taxon>Diptera</taxon>
        <taxon>Nematocera</taxon>
        <taxon>Chironomoidea</taxon>
        <taxon>Chironomidae</taxon>
        <taxon>Clunio</taxon>
    </lineage>
</organism>
<gene>
    <name evidence="2" type="ORF">CLUMA_CG008441</name>
</gene>
<evidence type="ECO:0000313" key="2">
    <source>
        <dbReference type="EMBL" id="CRK94953.1"/>
    </source>
</evidence>
<feature type="transmembrane region" description="Helical" evidence="1">
    <location>
        <begin position="44"/>
        <end position="61"/>
    </location>
</feature>
<name>A0A1J1I946_9DIPT</name>
<accession>A0A1J1I946</accession>
<feature type="transmembrane region" description="Helical" evidence="1">
    <location>
        <begin position="12"/>
        <end position="32"/>
    </location>
</feature>
<evidence type="ECO:0000256" key="1">
    <source>
        <dbReference type="SAM" id="Phobius"/>
    </source>
</evidence>
<evidence type="ECO:0000313" key="3">
    <source>
        <dbReference type="Proteomes" id="UP000183832"/>
    </source>
</evidence>
<sequence>MEMIIAFLRESNVVLIGVNLLFGWFCFCVKISDVNKKSRCDIELFIQVEFLAPCVCFLIMFNDVNPSLNV</sequence>
<dbReference type="AlphaFoldDB" id="A0A1J1I946"/>
<protein>
    <submittedName>
        <fullName evidence="2">CLUMA_CG008441, isoform A</fullName>
    </submittedName>
</protein>
<keyword evidence="1" id="KW-1133">Transmembrane helix</keyword>
<proteinExistence type="predicted"/>
<dbReference type="Proteomes" id="UP000183832">
    <property type="component" value="Unassembled WGS sequence"/>
</dbReference>
<keyword evidence="3" id="KW-1185">Reference proteome</keyword>
<dbReference type="EMBL" id="CVRI01000040">
    <property type="protein sequence ID" value="CRK94953.1"/>
    <property type="molecule type" value="Genomic_DNA"/>
</dbReference>
<keyword evidence="1" id="KW-0812">Transmembrane</keyword>
<keyword evidence="1" id="KW-0472">Membrane</keyword>
<reference evidence="2 3" key="1">
    <citation type="submission" date="2015-04" db="EMBL/GenBank/DDBJ databases">
        <authorList>
            <person name="Syromyatnikov M.Y."/>
            <person name="Popov V.N."/>
        </authorList>
    </citation>
    <scope>NUCLEOTIDE SEQUENCE [LARGE SCALE GENOMIC DNA]</scope>
</reference>